<feature type="transmembrane region" description="Helical" evidence="1">
    <location>
        <begin position="131"/>
        <end position="156"/>
    </location>
</feature>
<keyword evidence="1" id="KW-0812">Transmembrane</keyword>
<gene>
    <name evidence="2" type="ORF">IBJ83_01630</name>
</gene>
<dbReference type="EMBL" id="JACVDA010000003">
    <property type="protein sequence ID" value="MBK1468018.1"/>
    <property type="molecule type" value="Genomic_DNA"/>
</dbReference>
<organism evidence="2 3">
    <name type="scientific">Parvimonas parva</name>
    <dbReference type="NCBI Taxonomy" id="2769485"/>
    <lineage>
        <taxon>Bacteria</taxon>
        <taxon>Bacillati</taxon>
        <taxon>Bacillota</taxon>
        <taxon>Tissierellia</taxon>
        <taxon>Tissierellales</taxon>
        <taxon>Peptoniphilaceae</taxon>
        <taxon>Parvimonas</taxon>
    </lineage>
</organism>
<protein>
    <submittedName>
        <fullName evidence="2">Antibiotic ABC transporter permease</fullName>
    </submittedName>
</protein>
<dbReference type="RefSeq" id="WP_201275081.1">
    <property type="nucleotide sequence ID" value="NZ_JACVDA010000003.1"/>
</dbReference>
<comment type="caution">
    <text evidence="2">The sequence shown here is derived from an EMBL/GenBank/DDBJ whole genome shotgun (WGS) entry which is preliminary data.</text>
</comment>
<keyword evidence="1" id="KW-0472">Membrane</keyword>
<feature type="transmembrane region" description="Helical" evidence="1">
    <location>
        <begin position="21"/>
        <end position="42"/>
    </location>
</feature>
<feature type="transmembrane region" description="Helical" evidence="1">
    <location>
        <begin position="168"/>
        <end position="188"/>
    </location>
</feature>
<keyword evidence="1" id="KW-1133">Transmembrane helix</keyword>
<accession>A0ABS1C7T7</accession>
<feature type="transmembrane region" description="Helical" evidence="1">
    <location>
        <begin position="101"/>
        <end position="119"/>
    </location>
</feature>
<reference evidence="2 3" key="1">
    <citation type="submission" date="2020-09" db="EMBL/GenBank/DDBJ databases">
        <title>Parvimonas S3374 sp. nov.</title>
        <authorList>
            <person name="Buhl M."/>
        </authorList>
    </citation>
    <scope>NUCLEOTIDE SEQUENCE [LARGE SCALE GENOMIC DNA]</scope>
    <source>
        <strain evidence="2 3">S3374</strain>
    </source>
</reference>
<evidence type="ECO:0000313" key="2">
    <source>
        <dbReference type="EMBL" id="MBK1468018.1"/>
    </source>
</evidence>
<sequence length="250" mass="29673">MIKEFLSEFCRNIAEMKKYKFNIIFANLQIFIISYIFTKYFFADDKEVVFFMLIVWYFSTHGLSNPTYILEEEIFDRTILNIVQSKTGILKVMILRCLNTLLVDIIKAIPIFTFLYFFANFNNSIVYNLHIKLMVIFLAIIDSYILGIFFSTFVLFFKRFSGFISLTYYYILFFGGIFRTIDDGYIFYINKFLFPYINARIIFENLAKNSDFYIGIFILLIQLVVFSLISFLFFSKCLNKSIKNGDLYGI</sequence>
<name>A0ABS1C7T7_9FIRM</name>
<feature type="transmembrane region" description="Helical" evidence="1">
    <location>
        <begin position="48"/>
        <end position="70"/>
    </location>
</feature>
<evidence type="ECO:0000256" key="1">
    <source>
        <dbReference type="SAM" id="Phobius"/>
    </source>
</evidence>
<proteinExistence type="predicted"/>
<keyword evidence="3" id="KW-1185">Reference proteome</keyword>
<feature type="transmembrane region" description="Helical" evidence="1">
    <location>
        <begin position="212"/>
        <end position="234"/>
    </location>
</feature>
<dbReference type="Proteomes" id="UP000823123">
    <property type="component" value="Unassembled WGS sequence"/>
</dbReference>
<evidence type="ECO:0000313" key="3">
    <source>
        <dbReference type="Proteomes" id="UP000823123"/>
    </source>
</evidence>